<accession>A0A4S2MJA7</accession>
<evidence type="ECO:0000256" key="1">
    <source>
        <dbReference type="ARBA" id="ARBA00001954"/>
    </source>
</evidence>
<sequence length="369" mass="41319">MVEHVKEMVCASSPLLQYKHFDSTVIIGTEFPRGSVQLTSLLTAPNSDDLIRDLATLVSQRNVVFFRAQKVNIDQQKELGRRLGELTGKPEESKLHVHPSTPEVSELGDEISVISSVERRIGVEAASAQASKKVFHAEERGGLASDGWHSDITFEPIPSDYAILKVHTLPETGGDTLWASGYEVYDRLSPAYQKFLEGLTAVHNADFFRHIANVRGNTVRGSLPGEYRGHPLNAGDSLTASHPVVRTNPVTGWKSVFVNRGFTRRINELTKDESDRTLQHIFSLITQNHDLQVRFKWEKYEDEPDAFDVAIWDNRSSYHTATEDYLTVQGTVRTGDRVVSLGETPEYVEGSKSRREALGVPKIALKKFY</sequence>
<dbReference type="PANTHER" id="PTHR30468:SF10">
    <property type="entry name" value="TAUD_TFDA-LIKE DOMAIN-CONTAINING PROTEIN"/>
    <property type="match status" value="1"/>
</dbReference>
<evidence type="ECO:0000256" key="6">
    <source>
        <dbReference type="ARBA" id="ARBA00023004"/>
    </source>
</evidence>
<evidence type="ECO:0000256" key="4">
    <source>
        <dbReference type="ARBA" id="ARBA00022964"/>
    </source>
</evidence>
<proteinExistence type="inferred from homology"/>
<name>A0A4S2MJA7_9PEZI</name>
<dbReference type="GO" id="GO:0005737">
    <property type="term" value="C:cytoplasm"/>
    <property type="evidence" value="ECO:0007669"/>
    <property type="project" value="TreeGrafter"/>
</dbReference>
<dbReference type="STRING" id="341454.A0A4S2MJA7"/>
<dbReference type="InParanoid" id="A0A4S2MJA7"/>
<dbReference type="OrthoDB" id="10257314at2759"/>
<dbReference type="Proteomes" id="UP000298138">
    <property type="component" value="Unassembled WGS sequence"/>
</dbReference>
<dbReference type="Gene3D" id="3.60.130.10">
    <property type="entry name" value="Clavaminate synthase-like"/>
    <property type="match status" value="1"/>
</dbReference>
<dbReference type="InterPro" id="IPR003819">
    <property type="entry name" value="TauD/TfdA-like"/>
</dbReference>
<dbReference type="GO" id="GO:0046872">
    <property type="term" value="F:metal ion binding"/>
    <property type="evidence" value="ECO:0007669"/>
    <property type="project" value="UniProtKB-KW"/>
</dbReference>
<dbReference type="InterPro" id="IPR051323">
    <property type="entry name" value="AtsK-like"/>
</dbReference>
<organism evidence="8 9">
    <name type="scientific">Ascodesmis nigricans</name>
    <dbReference type="NCBI Taxonomy" id="341454"/>
    <lineage>
        <taxon>Eukaryota</taxon>
        <taxon>Fungi</taxon>
        <taxon>Dikarya</taxon>
        <taxon>Ascomycota</taxon>
        <taxon>Pezizomycotina</taxon>
        <taxon>Pezizomycetes</taxon>
        <taxon>Pezizales</taxon>
        <taxon>Ascodesmidaceae</taxon>
        <taxon>Ascodesmis</taxon>
    </lineage>
</organism>
<evidence type="ECO:0000256" key="2">
    <source>
        <dbReference type="ARBA" id="ARBA00005896"/>
    </source>
</evidence>
<keyword evidence="5" id="KW-0560">Oxidoreductase</keyword>
<dbReference type="PANTHER" id="PTHR30468">
    <property type="entry name" value="ALPHA-KETOGLUTARATE-DEPENDENT SULFONATE DIOXYGENASE"/>
    <property type="match status" value="1"/>
</dbReference>
<reference evidence="8 9" key="1">
    <citation type="submission" date="2019-04" db="EMBL/GenBank/DDBJ databases">
        <title>Comparative genomics and transcriptomics to analyze fruiting body development in filamentous ascomycetes.</title>
        <authorList>
            <consortium name="DOE Joint Genome Institute"/>
            <person name="Lutkenhaus R."/>
            <person name="Traeger S."/>
            <person name="Breuer J."/>
            <person name="Kuo A."/>
            <person name="Lipzen A."/>
            <person name="Pangilinan J."/>
            <person name="Dilworth D."/>
            <person name="Sandor L."/>
            <person name="Poggeler S."/>
            <person name="Barry K."/>
            <person name="Grigoriev I.V."/>
            <person name="Nowrousian M."/>
        </authorList>
    </citation>
    <scope>NUCLEOTIDE SEQUENCE [LARGE SCALE GENOMIC DNA]</scope>
    <source>
        <strain evidence="8 9">CBS 389.68</strain>
    </source>
</reference>
<evidence type="ECO:0000313" key="8">
    <source>
        <dbReference type="EMBL" id="TGZ76845.1"/>
    </source>
</evidence>
<evidence type="ECO:0000259" key="7">
    <source>
        <dbReference type="Pfam" id="PF02668"/>
    </source>
</evidence>
<evidence type="ECO:0000313" key="9">
    <source>
        <dbReference type="Proteomes" id="UP000298138"/>
    </source>
</evidence>
<comment type="similarity">
    <text evidence="2">Belongs to the TfdA dioxygenase family.</text>
</comment>
<dbReference type="GO" id="GO:0016706">
    <property type="term" value="F:2-oxoglutarate-dependent dioxygenase activity"/>
    <property type="evidence" value="ECO:0007669"/>
    <property type="project" value="TreeGrafter"/>
</dbReference>
<evidence type="ECO:0000256" key="5">
    <source>
        <dbReference type="ARBA" id="ARBA00023002"/>
    </source>
</evidence>
<gene>
    <name evidence="8" type="ORF">EX30DRAFT_360298</name>
</gene>
<keyword evidence="3" id="KW-0479">Metal-binding</keyword>
<dbReference type="AlphaFoldDB" id="A0A4S2MJA7"/>
<evidence type="ECO:0000256" key="3">
    <source>
        <dbReference type="ARBA" id="ARBA00022723"/>
    </source>
</evidence>
<dbReference type="EMBL" id="ML220165">
    <property type="protein sequence ID" value="TGZ76845.1"/>
    <property type="molecule type" value="Genomic_DNA"/>
</dbReference>
<keyword evidence="6" id="KW-0408">Iron</keyword>
<keyword evidence="4 8" id="KW-0223">Dioxygenase</keyword>
<dbReference type="InterPro" id="IPR042098">
    <property type="entry name" value="TauD-like_sf"/>
</dbReference>
<dbReference type="Pfam" id="PF02668">
    <property type="entry name" value="TauD"/>
    <property type="match status" value="1"/>
</dbReference>
<feature type="domain" description="TauD/TfdA-like" evidence="7">
    <location>
        <begin position="44"/>
        <end position="325"/>
    </location>
</feature>
<protein>
    <submittedName>
        <fullName evidence="8">Taurine catabolism dioxygenase TauD TfdA</fullName>
    </submittedName>
</protein>
<keyword evidence="9" id="KW-1185">Reference proteome</keyword>
<dbReference type="SUPFAM" id="SSF51197">
    <property type="entry name" value="Clavaminate synthase-like"/>
    <property type="match status" value="1"/>
</dbReference>
<comment type="cofactor">
    <cofactor evidence="1">
        <name>Fe(2+)</name>
        <dbReference type="ChEBI" id="CHEBI:29033"/>
    </cofactor>
</comment>